<evidence type="ECO:0000256" key="1">
    <source>
        <dbReference type="ARBA" id="ARBA00022801"/>
    </source>
</evidence>
<dbReference type="InterPro" id="IPR029058">
    <property type="entry name" value="AB_hydrolase_fold"/>
</dbReference>
<dbReference type="Gene3D" id="3.40.50.1820">
    <property type="entry name" value="alpha/beta hydrolase"/>
    <property type="match status" value="1"/>
</dbReference>
<dbReference type="InterPro" id="IPR049492">
    <property type="entry name" value="BD-FAE-like_dom"/>
</dbReference>
<dbReference type="EMBL" id="NEVK01000003">
    <property type="protein sequence ID" value="OZI24944.1"/>
    <property type="molecule type" value="Genomic_DNA"/>
</dbReference>
<dbReference type="AlphaFoldDB" id="A0A261RIS4"/>
<dbReference type="PANTHER" id="PTHR48081">
    <property type="entry name" value="AB HYDROLASE SUPERFAMILY PROTEIN C4A8.06C"/>
    <property type="match status" value="1"/>
</dbReference>
<gene>
    <name evidence="3" type="ORF">CAL19_05540</name>
</gene>
<keyword evidence="1" id="KW-0378">Hydrolase</keyword>
<dbReference type="PANTHER" id="PTHR48081:SF33">
    <property type="entry name" value="KYNURENINE FORMAMIDASE"/>
    <property type="match status" value="1"/>
</dbReference>
<proteinExistence type="predicted"/>
<dbReference type="RefSeq" id="WP_094796218.1">
    <property type="nucleotide sequence ID" value="NZ_NEVK01000003.1"/>
</dbReference>
<dbReference type="InterPro" id="IPR050300">
    <property type="entry name" value="GDXG_lipolytic_enzyme"/>
</dbReference>
<name>A0A261RIS4_9BORD</name>
<keyword evidence="4" id="KW-1185">Reference proteome</keyword>
<organism evidence="3 4">
    <name type="scientific">Bordetella genomosp. 7</name>
    <dbReference type="NCBI Taxonomy" id="1416805"/>
    <lineage>
        <taxon>Bacteria</taxon>
        <taxon>Pseudomonadati</taxon>
        <taxon>Pseudomonadota</taxon>
        <taxon>Betaproteobacteria</taxon>
        <taxon>Burkholderiales</taxon>
        <taxon>Alcaligenaceae</taxon>
        <taxon>Bordetella</taxon>
    </lineage>
</organism>
<evidence type="ECO:0000259" key="2">
    <source>
        <dbReference type="Pfam" id="PF20434"/>
    </source>
</evidence>
<protein>
    <submittedName>
        <fullName evidence="3">Lipase</fullName>
    </submittedName>
</protein>
<accession>A0A261RIS4</accession>
<dbReference type="GO" id="GO:0016787">
    <property type="term" value="F:hydrolase activity"/>
    <property type="evidence" value="ECO:0007669"/>
    <property type="project" value="UniProtKB-KW"/>
</dbReference>
<comment type="caution">
    <text evidence="3">The sequence shown here is derived from an EMBL/GenBank/DDBJ whole genome shotgun (WGS) entry which is preliminary data.</text>
</comment>
<evidence type="ECO:0000313" key="4">
    <source>
        <dbReference type="Proteomes" id="UP000216947"/>
    </source>
</evidence>
<dbReference type="SUPFAM" id="SSF53474">
    <property type="entry name" value="alpha/beta-Hydrolases"/>
    <property type="match status" value="1"/>
</dbReference>
<dbReference type="Pfam" id="PF20434">
    <property type="entry name" value="BD-FAE"/>
    <property type="match status" value="1"/>
</dbReference>
<sequence>MTGTDAYRIRDFVPDFDNIASEFAERSQALGSRCTVRPDVPYGTGKRETLDLVFPGSPQAGAPLHILVHGGYWRSGEKVNYRLVAAPVIAAGGIAALVEYDLMPGVRLPAIVDQVRRAACWLQDHAEAFGAAPDRMTASGHSAGAHLVSYLAATGTCEPAGTRLPSLRGMLLVSGIYDLSGIPDSFLKDEAQMTHAEARTWTPMDAVQHEGPLRVIAYGMDETPPFTRQAHALYRKLRETGQPAELVPVARRNHMDIVLDLADPGGHLGGRLSALVAG</sequence>
<dbReference type="Proteomes" id="UP000216947">
    <property type="component" value="Unassembled WGS sequence"/>
</dbReference>
<feature type="domain" description="BD-FAE-like" evidence="2">
    <location>
        <begin position="50"/>
        <end position="185"/>
    </location>
</feature>
<evidence type="ECO:0000313" key="3">
    <source>
        <dbReference type="EMBL" id="OZI24944.1"/>
    </source>
</evidence>
<reference evidence="4" key="1">
    <citation type="submission" date="2017-05" db="EMBL/GenBank/DDBJ databases">
        <title>Complete and WGS of Bordetella genogroups.</title>
        <authorList>
            <person name="Spilker T."/>
            <person name="Lipuma J."/>
        </authorList>
    </citation>
    <scope>NUCLEOTIDE SEQUENCE [LARGE SCALE GENOMIC DNA]</scope>
    <source>
        <strain evidence="4">AU18089</strain>
    </source>
</reference>